<dbReference type="SUPFAM" id="SSF50952">
    <property type="entry name" value="Soluble quinoprotein glucose dehydrogenase"/>
    <property type="match status" value="1"/>
</dbReference>
<organism evidence="7 8">
    <name type="scientific">Oceaniferula flava</name>
    <dbReference type="NCBI Taxonomy" id="2800421"/>
    <lineage>
        <taxon>Bacteria</taxon>
        <taxon>Pseudomonadati</taxon>
        <taxon>Verrucomicrobiota</taxon>
        <taxon>Verrucomicrobiia</taxon>
        <taxon>Verrucomicrobiales</taxon>
        <taxon>Verrucomicrobiaceae</taxon>
        <taxon>Oceaniferula</taxon>
    </lineage>
</organism>
<evidence type="ECO:0000256" key="2">
    <source>
        <dbReference type="ARBA" id="ARBA00022723"/>
    </source>
</evidence>
<dbReference type="RefSeq" id="WP_309489101.1">
    <property type="nucleotide sequence ID" value="NZ_JAENIG010000003.1"/>
</dbReference>
<dbReference type="Gene3D" id="1.10.760.10">
    <property type="entry name" value="Cytochrome c-like domain"/>
    <property type="match status" value="1"/>
</dbReference>
<keyword evidence="5" id="KW-0732">Signal</keyword>
<dbReference type="GO" id="GO:0046872">
    <property type="term" value="F:metal ion binding"/>
    <property type="evidence" value="ECO:0007669"/>
    <property type="project" value="UniProtKB-KW"/>
</dbReference>
<evidence type="ECO:0000256" key="3">
    <source>
        <dbReference type="ARBA" id="ARBA00023004"/>
    </source>
</evidence>
<dbReference type="Proteomes" id="UP000634206">
    <property type="component" value="Unassembled WGS sequence"/>
</dbReference>
<evidence type="ECO:0000259" key="6">
    <source>
        <dbReference type="PROSITE" id="PS51007"/>
    </source>
</evidence>
<keyword evidence="3 4" id="KW-0408">Iron</keyword>
<evidence type="ECO:0000256" key="1">
    <source>
        <dbReference type="ARBA" id="ARBA00022617"/>
    </source>
</evidence>
<evidence type="ECO:0000256" key="5">
    <source>
        <dbReference type="SAM" id="SignalP"/>
    </source>
</evidence>
<dbReference type="GO" id="GO:0009055">
    <property type="term" value="F:electron transfer activity"/>
    <property type="evidence" value="ECO:0007669"/>
    <property type="project" value="InterPro"/>
</dbReference>
<accession>A0AAE2SB65</accession>
<dbReference type="PANTHER" id="PTHR33546">
    <property type="entry name" value="LARGE, MULTIFUNCTIONAL SECRETED PROTEIN-RELATED"/>
    <property type="match status" value="1"/>
</dbReference>
<dbReference type="AlphaFoldDB" id="A0AAE2SB65"/>
<sequence>MKFLRILTIVASAHLPLVPLQAEELEMTLPDGFKVEKLYQVPKKEQGSWVSMAWDPQGRLITSDQYGGLFRVTLKPFKVEPLKVKMGGAQGLLWFKDALYVSVASNAVVECGVYKLTDSTGDGELDKVELFTKLRQGGEHGPHALVPSPDGKWIYLACGNHSPLPKQVDFFYGTDSWGEDHLLPRQPDARGHARTMKAPGGWIVRFTPDGKKWELVSNGYRNAYDMAFNEHGELIAYDSDMEWDFGTPWYRPTRIAHVTSGSEFGWRNGTGKWPDYYLDSVPGIVDIGPGSPTGVVAGLGTKFPARYQRAIFAMDWTFATIYAIHMKPDGATYKAEKEEFLTSTGLPLTDAVVGPDGAIYFMAGGRRVDSALYRITYEGNEDVSPIKPTPVPEDFALRHKLEKMHAGSGDLAVIWPNLGHDDRAIRYAARIALEHLPYADWFGKVAAEKDTRTLCQLAVAVARHGSKEDAHAVLAQLATVDFSKLSTDVKLELLRAEALIMARHEKGSVDLVAQLDAHYPDSDDNVNRELCRVLSYLQSPTVVGKTLKMMAVEKKQTPPDWALLASRNPKYGTDVIGMLNNLPSLQDMHYAYCLRVVKTPWTKEQRKQYFTWFSQAAKKSGGQSYKGFIKNIRKSALENATEEERKMIASWKLGEVNNPFADLPPVKGPGRNWRVPAVSNLKGLDKADIVNGERMFRASLCAACHSVKGQGGGAGPDLSHAAGRFKLADFAEAIVEPHKVISDQYEFSLIRKRDGSFLTGKILDEKDAVLIVANNAFDFSKTVEVAEVDVKSITPSPVSPMPPGLINRLNEQELKDLMAYLLSLK</sequence>
<proteinExistence type="predicted"/>
<dbReference type="Pfam" id="PF00034">
    <property type="entry name" value="Cytochrom_C"/>
    <property type="match status" value="1"/>
</dbReference>
<comment type="caution">
    <text evidence="7">The sequence shown here is derived from an EMBL/GenBank/DDBJ whole genome shotgun (WGS) entry which is preliminary data.</text>
</comment>
<reference evidence="7" key="1">
    <citation type="submission" date="2021-01" db="EMBL/GenBank/DDBJ databases">
        <title>Modified the classification status of verrucomicrobia.</title>
        <authorList>
            <person name="Feng X."/>
        </authorList>
    </citation>
    <scope>NUCLEOTIDE SEQUENCE</scope>
    <source>
        <strain evidence="7">5K15</strain>
    </source>
</reference>
<dbReference type="InterPro" id="IPR011041">
    <property type="entry name" value="Quinoprot_gluc/sorb_DH_b-prop"/>
</dbReference>
<dbReference type="PANTHER" id="PTHR33546:SF1">
    <property type="entry name" value="LARGE, MULTIFUNCTIONAL SECRETED PROTEIN"/>
    <property type="match status" value="1"/>
</dbReference>
<dbReference type="InterPro" id="IPR011042">
    <property type="entry name" value="6-blade_b-propeller_TolB-like"/>
</dbReference>
<protein>
    <submittedName>
        <fullName evidence="7">C-type cytochrome</fullName>
    </submittedName>
</protein>
<feature type="signal peptide" evidence="5">
    <location>
        <begin position="1"/>
        <end position="22"/>
    </location>
</feature>
<evidence type="ECO:0000313" key="8">
    <source>
        <dbReference type="Proteomes" id="UP000634206"/>
    </source>
</evidence>
<dbReference type="InterPro" id="IPR009056">
    <property type="entry name" value="Cyt_c-like_dom"/>
</dbReference>
<dbReference type="SUPFAM" id="SSF46626">
    <property type="entry name" value="Cytochrome c"/>
    <property type="match status" value="1"/>
</dbReference>
<keyword evidence="1 4" id="KW-0349">Heme</keyword>
<dbReference type="EMBL" id="JAENIG010000003">
    <property type="protein sequence ID" value="MBK1854494.1"/>
    <property type="molecule type" value="Genomic_DNA"/>
</dbReference>
<name>A0AAE2SB65_9BACT</name>
<gene>
    <name evidence="7" type="ORF">JIN83_05960</name>
</gene>
<dbReference type="InterPro" id="IPR013427">
    <property type="entry name" value="Haem-bd_dom_put"/>
</dbReference>
<dbReference type="GO" id="GO:0020037">
    <property type="term" value="F:heme binding"/>
    <property type="evidence" value="ECO:0007669"/>
    <property type="project" value="InterPro"/>
</dbReference>
<dbReference type="Gene3D" id="2.120.10.30">
    <property type="entry name" value="TolB, C-terminal domain"/>
    <property type="match status" value="1"/>
</dbReference>
<feature type="domain" description="Cytochrome c" evidence="6">
    <location>
        <begin position="687"/>
        <end position="825"/>
    </location>
</feature>
<keyword evidence="8" id="KW-1185">Reference proteome</keyword>
<feature type="chain" id="PRO_5042133580" evidence="5">
    <location>
        <begin position="23"/>
        <end position="825"/>
    </location>
</feature>
<dbReference type="PROSITE" id="PS51007">
    <property type="entry name" value="CYTC"/>
    <property type="match status" value="1"/>
</dbReference>
<dbReference type="NCBIfam" id="TIGR02603">
    <property type="entry name" value="CxxCH_TIGR02603"/>
    <property type="match status" value="1"/>
</dbReference>
<keyword evidence="2 4" id="KW-0479">Metal-binding</keyword>
<evidence type="ECO:0000313" key="7">
    <source>
        <dbReference type="EMBL" id="MBK1854494.1"/>
    </source>
</evidence>
<evidence type="ECO:0000256" key="4">
    <source>
        <dbReference type="PROSITE-ProRule" id="PRU00433"/>
    </source>
</evidence>
<dbReference type="InterPro" id="IPR036909">
    <property type="entry name" value="Cyt_c-like_dom_sf"/>
</dbReference>